<evidence type="ECO:0000259" key="1">
    <source>
        <dbReference type="Pfam" id="PF01402"/>
    </source>
</evidence>
<dbReference type="InterPro" id="IPR002145">
    <property type="entry name" value="CopG"/>
</dbReference>
<dbReference type="Pfam" id="PF01402">
    <property type="entry name" value="RHH_1"/>
    <property type="match status" value="1"/>
</dbReference>
<dbReference type="OrthoDB" id="2234078at2"/>
<reference evidence="3" key="1">
    <citation type="submission" date="2015-03" db="EMBL/GenBank/DDBJ databases">
        <authorList>
            <person name="Urmite Genomes"/>
        </authorList>
    </citation>
    <scope>NUCLEOTIDE SEQUENCE [LARGE SCALE GENOMIC DNA]</scope>
    <source>
        <strain evidence="3">FF10</strain>
    </source>
</reference>
<evidence type="ECO:0000313" key="3">
    <source>
        <dbReference type="Proteomes" id="UP000198604"/>
    </source>
</evidence>
<accession>A0A0E3WFV5</accession>
<organism evidence="2 3">
    <name type="scientific">Streptococcus varani</name>
    <dbReference type="NCBI Taxonomy" id="1608583"/>
    <lineage>
        <taxon>Bacteria</taxon>
        <taxon>Bacillati</taxon>
        <taxon>Bacillota</taxon>
        <taxon>Bacilli</taxon>
        <taxon>Lactobacillales</taxon>
        <taxon>Streptococcaceae</taxon>
        <taxon>Streptococcus</taxon>
    </lineage>
</organism>
<name>A0A0E3WFV5_9STRE</name>
<keyword evidence="3" id="KW-1185">Reference proteome</keyword>
<sequence length="45" mass="5043">MKKRLTITLSESVLENLEKMAKDMGLSKSAMISVALENYKKGQVK</sequence>
<dbReference type="Proteomes" id="UP000198604">
    <property type="component" value="Unassembled WGS sequence"/>
</dbReference>
<dbReference type="STRING" id="1608583.BN1356_02554"/>
<dbReference type="GO" id="GO:0006355">
    <property type="term" value="P:regulation of DNA-templated transcription"/>
    <property type="evidence" value="ECO:0007669"/>
    <property type="project" value="InterPro"/>
</dbReference>
<dbReference type="AlphaFoldDB" id="A0A0E3WFV5"/>
<feature type="domain" description="Ribbon-helix-helix protein CopG" evidence="1">
    <location>
        <begin position="3"/>
        <end position="40"/>
    </location>
</feature>
<dbReference type="RefSeq" id="WP_093651658.1">
    <property type="nucleotide sequence ID" value="NZ_CTEN01000011.1"/>
</dbReference>
<gene>
    <name evidence="2" type="ORF">BN1356_02554</name>
</gene>
<dbReference type="InterPro" id="IPR013321">
    <property type="entry name" value="Arc_rbn_hlx_hlx"/>
</dbReference>
<dbReference type="CDD" id="cd21631">
    <property type="entry name" value="RHH_CopG_NikR-like"/>
    <property type="match status" value="1"/>
</dbReference>
<dbReference type="Gene3D" id="1.10.1220.10">
    <property type="entry name" value="Met repressor-like"/>
    <property type="match status" value="1"/>
</dbReference>
<dbReference type="SUPFAM" id="SSF47598">
    <property type="entry name" value="Ribbon-helix-helix"/>
    <property type="match status" value="1"/>
</dbReference>
<dbReference type="EMBL" id="CTEN01000011">
    <property type="protein sequence ID" value="CQR26197.1"/>
    <property type="molecule type" value="Genomic_DNA"/>
</dbReference>
<evidence type="ECO:0000313" key="2">
    <source>
        <dbReference type="EMBL" id="CQR26197.1"/>
    </source>
</evidence>
<dbReference type="InterPro" id="IPR010985">
    <property type="entry name" value="Ribbon_hlx_hlx"/>
</dbReference>
<proteinExistence type="predicted"/>
<protein>
    <submittedName>
        <fullName evidence="2">Ribbon-helix-helix protein, copG family</fullName>
    </submittedName>
</protein>